<keyword evidence="8" id="KW-1185">Reference proteome</keyword>
<dbReference type="InterPro" id="IPR008936">
    <property type="entry name" value="Rho_GTPase_activation_prot"/>
</dbReference>
<feature type="region of interest" description="Disordered" evidence="4">
    <location>
        <begin position="696"/>
        <end position="719"/>
    </location>
</feature>
<feature type="region of interest" description="Disordered" evidence="4">
    <location>
        <begin position="313"/>
        <end position="353"/>
    </location>
</feature>
<dbReference type="SUPFAM" id="SSF48350">
    <property type="entry name" value="GTPase activation domain, GAP"/>
    <property type="match status" value="1"/>
</dbReference>
<dbReference type="PROSITE" id="PS50238">
    <property type="entry name" value="RHOGAP"/>
    <property type="match status" value="1"/>
</dbReference>
<dbReference type="CDD" id="cd08368">
    <property type="entry name" value="LIM"/>
    <property type="match status" value="1"/>
</dbReference>
<dbReference type="GO" id="GO:0046872">
    <property type="term" value="F:metal ion binding"/>
    <property type="evidence" value="ECO:0007669"/>
    <property type="project" value="UniProtKB-KW"/>
</dbReference>
<keyword evidence="2 3" id="KW-0862">Zinc</keyword>
<feature type="region of interest" description="Disordered" evidence="4">
    <location>
        <begin position="1"/>
        <end position="22"/>
    </location>
</feature>
<proteinExistence type="predicted"/>
<dbReference type="GO" id="GO:0000131">
    <property type="term" value="C:incipient cellular bud site"/>
    <property type="evidence" value="ECO:0007669"/>
    <property type="project" value="EnsemblFungi"/>
</dbReference>
<keyword evidence="3" id="KW-0440">LIM domain</keyword>
<dbReference type="GO" id="GO:0043332">
    <property type="term" value="C:mating projection tip"/>
    <property type="evidence" value="ECO:0007669"/>
    <property type="project" value="EnsemblFungi"/>
</dbReference>
<evidence type="ECO:0000256" key="2">
    <source>
        <dbReference type="ARBA" id="ARBA00022833"/>
    </source>
</evidence>
<dbReference type="EMBL" id="FQNF01000039">
    <property type="protein sequence ID" value="SGZ40093.1"/>
    <property type="molecule type" value="Genomic_DNA"/>
</dbReference>
<dbReference type="GO" id="GO:0035024">
    <property type="term" value="P:negative regulation of Rho protein signal transduction"/>
    <property type="evidence" value="ECO:0007669"/>
    <property type="project" value="EnsemblFungi"/>
</dbReference>
<dbReference type="AlphaFoldDB" id="A0A1L0CML6"/>
<feature type="region of interest" description="Disordered" evidence="4">
    <location>
        <begin position="821"/>
        <end position="844"/>
    </location>
</feature>
<gene>
    <name evidence="7" type="ORF">HGUI_02293</name>
</gene>
<keyword evidence="1 3" id="KW-0479">Metal-binding</keyword>
<sequence>MPQTSANHSEIDIPVSNENKDMSNTSLTLSSFEKSDSAPKTCNNCNNIIQEHAVKALGNIYHQDCFKCYDCGCVCKPKYFPFTIKDSSTNNTDKQVPLCQNDYFKRNNLICDVCNNLLKGTYYNAFGRLYDEEHFSCKICKETCSLQECFNFEGNLYCKFHYLKLYSKKCKGCEYPITDQHFEFERSGKIYRWHPECYGIHRYWHINLRPSVLALPEFSQALNNNDNNDVSESEKDELNHSLSISQEYNYKTWSILYKFEEESASCISDMLQFLTHEDKTKGIDAAALLVLKVNCLFKAIDSIQSVSGSFSRSRNSQKEFETDNIENQEENHNDNEDTESSQQSSQESVHTKYKKYPKSFSSRVMMYLQLLRKYDINEINKDNSSDDEESNIVSSAMSIINGLSHYLKLLIKFGVYNVLEYNKSAHSINALEKFLREVNKSSQYKLNPFSLIKDVNIDSTDSCEGCGKYIQQECIVFKKKRWHISCLKCQKCKTLIERYDILDANYNSRTESVLCPLCSTCDPNAESGFVPVSRLNNLTYLLKIALVKTRALVIIQMRGQNITNEVRTSSMLKEQSYMKTLHDIKQLRCKRNSMKIKKTSEKNPNENVLSNGESRTEPNHSEETIHQFNNSKTLTLDDISRIVAMEQSRSGKPEIMKPQRPTTPVSKSVGDILDTKKAEATSSVPIAPSRLKKMNSAFEVSSDKSSTKARSPDLNLKTSSGSSGFKHYNRYDNADDEDSYEIYYSDLSSDHLYKIQLISLALLLRNTDKKNVGDLDAILKLLKKNSNPIILSPTLTNKFWSKLKSHSKKHYGADQGISSTESFNVSGGGGTPEPRSYSPELGNNKDFDLSKNVRSSIEPPTQVFGVSLDKLTEAHGVDSDLSLGSNRIKIPLVLDELIASLKQLDLSMEGLFRINGNIRKLREFTEEINANPGNVPDFSGENAIQLAALLKKFFRELPEPLLTTTLYHLWTGTMHDLERAKLVYALLPKYHRNCCEVLFSFLKYVSTFSSGSKMDIHNLGTVFAPNILYSSEENTHADSGIAIQVVEDLIKSNEQMVFVPKTLMELLKKTLDAKLTTDFATINDYLKSNNII</sequence>
<feature type="compositionally biased region" description="Basic and acidic residues" evidence="4">
    <location>
        <begin position="614"/>
        <end position="624"/>
    </location>
</feature>
<name>A0A1L0CML6_9ASCO</name>
<dbReference type="Gene3D" id="1.10.555.10">
    <property type="entry name" value="Rho GTPase activation protein"/>
    <property type="match status" value="1"/>
</dbReference>
<dbReference type="GO" id="GO:0060237">
    <property type="term" value="P:regulation of fungal-type cell wall organization"/>
    <property type="evidence" value="ECO:0007669"/>
    <property type="project" value="EnsemblFungi"/>
</dbReference>
<dbReference type="Pfam" id="PF00412">
    <property type="entry name" value="LIM"/>
    <property type="match status" value="2"/>
</dbReference>
<dbReference type="GO" id="GO:0005934">
    <property type="term" value="C:cellular bud tip"/>
    <property type="evidence" value="ECO:0007669"/>
    <property type="project" value="EnsemblFungi"/>
</dbReference>
<feature type="region of interest" description="Disordered" evidence="4">
    <location>
        <begin position="648"/>
        <end position="668"/>
    </location>
</feature>
<accession>A0A1L0CML6</accession>
<dbReference type="GO" id="GO:0005096">
    <property type="term" value="F:GTPase activator activity"/>
    <property type="evidence" value="ECO:0007669"/>
    <property type="project" value="EnsemblFungi"/>
</dbReference>
<dbReference type="PROSITE" id="PS50023">
    <property type="entry name" value="LIM_DOMAIN_2"/>
    <property type="match status" value="2"/>
</dbReference>
<dbReference type="InterPro" id="IPR001781">
    <property type="entry name" value="Znf_LIM"/>
</dbReference>
<dbReference type="SMART" id="SM00132">
    <property type="entry name" value="LIM"/>
    <property type="match status" value="3"/>
</dbReference>
<dbReference type="GO" id="GO:0090334">
    <property type="term" value="P:regulation of cell wall (1-&gt;3)-beta-D-glucan biosynthetic process"/>
    <property type="evidence" value="ECO:0007669"/>
    <property type="project" value="EnsemblFungi"/>
</dbReference>
<dbReference type="GO" id="GO:0000755">
    <property type="term" value="P:cytogamy"/>
    <property type="evidence" value="ECO:0007669"/>
    <property type="project" value="EnsemblFungi"/>
</dbReference>
<protein>
    <submittedName>
        <fullName evidence="7">Related to Rho-GTPase-activating protein LRG1</fullName>
    </submittedName>
</protein>
<evidence type="ECO:0000313" key="7">
    <source>
        <dbReference type="EMBL" id="SGZ40093.1"/>
    </source>
</evidence>
<dbReference type="PROSITE" id="PS00478">
    <property type="entry name" value="LIM_DOMAIN_1"/>
    <property type="match status" value="1"/>
</dbReference>
<evidence type="ECO:0000259" key="6">
    <source>
        <dbReference type="PROSITE" id="PS50238"/>
    </source>
</evidence>
<evidence type="ECO:0000256" key="1">
    <source>
        <dbReference type="ARBA" id="ARBA00022723"/>
    </source>
</evidence>
<dbReference type="SUPFAM" id="SSF57716">
    <property type="entry name" value="Glucocorticoid receptor-like (DNA-binding domain)"/>
    <property type="match status" value="2"/>
</dbReference>
<dbReference type="PANTHER" id="PTHR45808:SF2">
    <property type="entry name" value="RHO GTPASE-ACTIVATING PROTEIN 68F"/>
    <property type="match status" value="1"/>
</dbReference>
<dbReference type="SMART" id="SM00324">
    <property type="entry name" value="RhoGAP"/>
    <property type="match status" value="1"/>
</dbReference>
<evidence type="ECO:0000259" key="5">
    <source>
        <dbReference type="PROSITE" id="PS50023"/>
    </source>
</evidence>
<dbReference type="InterPro" id="IPR000198">
    <property type="entry name" value="RhoGAP_dom"/>
</dbReference>
<evidence type="ECO:0000256" key="3">
    <source>
        <dbReference type="PROSITE-ProRule" id="PRU00125"/>
    </source>
</evidence>
<dbReference type="Gene3D" id="2.10.110.10">
    <property type="entry name" value="Cysteine Rich Protein"/>
    <property type="match status" value="3"/>
</dbReference>
<dbReference type="Proteomes" id="UP000183365">
    <property type="component" value="Unassembled WGS sequence"/>
</dbReference>
<feature type="domain" description="LIM zinc-binding" evidence="5">
    <location>
        <begin position="461"/>
        <end position="525"/>
    </location>
</feature>
<dbReference type="Pfam" id="PF00620">
    <property type="entry name" value="RhoGAP"/>
    <property type="match status" value="1"/>
</dbReference>
<dbReference type="GO" id="GO:0005935">
    <property type="term" value="C:cellular bud neck"/>
    <property type="evidence" value="ECO:0007669"/>
    <property type="project" value="EnsemblFungi"/>
</dbReference>
<evidence type="ECO:0000256" key="4">
    <source>
        <dbReference type="SAM" id="MobiDB-lite"/>
    </source>
</evidence>
<dbReference type="VEuPathDB" id="FungiDB:HGUI_02293"/>
<evidence type="ECO:0000313" key="8">
    <source>
        <dbReference type="Proteomes" id="UP000183365"/>
    </source>
</evidence>
<feature type="region of interest" description="Disordered" evidence="4">
    <location>
        <begin position="596"/>
        <end position="624"/>
    </location>
</feature>
<dbReference type="CDD" id="cd09391">
    <property type="entry name" value="LIM1_Lrg1p_like"/>
    <property type="match status" value="1"/>
</dbReference>
<dbReference type="PANTHER" id="PTHR45808">
    <property type="entry name" value="RHO GTPASE-ACTIVATING PROTEIN 68F"/>
    <property type="match status" value="1"/>
</dbReference>
<feature type="domain" description="Rho-GAP" evidence="6">
    <location>
        <begin position="866"/>
        <end position="1057"/>
    </location>
</feature>
<dbReference type="OrthoDB" id="20689at2759"/>
<dbReference type="GO" id="GO:0005737">
    <property type="term" value="C:cytoplasm"/>
    <property type="evidence" value="ECO:0007669"/>
    <property type="project" value="TreeGrafter"/>
</dbReference>
<reference evidence="8" key="1">
    <citation type="submission" date="2016-11" db="EMBL/GenBank/DDBJ databases">
        <authorList>
            <person name="Guldener U."/>
        </authorList>
    </citation>
    <scope>NUCLEOTIDE SEQUENCE [LARGE SCALE GENOMIC DNA]</scope>
</reference>
<organism evidence="7 8">
    <name type="scientific">Hanseniaspora guilliermondii</name>
    <dbReference type="NCBI Taxonomy" id="56406"/>
    <lineage>
        <taxon>Eukaryota</taxon>
        <taxon>Fungi</taxon>
        <taxon>Dikarya</taxon>
        <taxon>Ascomycota</taxon>
        <taxon>Saccharomycotina</taxon>
        <taxon>Saccharomycetes</taxon>
        <taxon>Saccharomycodales</taxon>
        <taxon>Saccharomycodaceae</taxon>
        <taxon>Hanseniaspora</taxon>
    </lineage>
</organism>
<dbReference type="GO" id="GO:0007264">
    <property type="term" value="P:small GTPase-mediated signal transduction"/>
    <property type="evidence" value="ECO:0007669"/>
    <property type="project" value="TreeGrafter"/>
</dbReference>
<feature type="domain" description="LIM zinc-binding" evidence="5">
    <location>
        <begin position="40"/>
        <end position="109"/>
    </location>
</feature>